<feature type="domain" description="Helicase C-terminal" evidence="10">
    <location>
        <begin position="435"/>
        <end position="601"/>
    </location>
</feature>
<keyword evidence="7" id="KW-0539">Nucleus</keyword>
<feature type="compositionally biased region" description="Polar residues" evidence="8">
    <location>
        <begin position="1298"/>
        <end position="1312"/>
    </location>
</feature>
<feature type="region of interest" description="Disordered" evidence="8">
    <location>
        <begin position="1298"/>
        <end position="1318"/>
    </location>
</feature>
<comment type="subcellular location">
    <subcellularLocation>
        <location evidence="1">Nucleus</location>
    </subcellularLocation>
</comment>
<evidence type="ECO:0000259" key="10">
    <source>
        <dbReference type="PROSITE" id="PS51194"/>
    </source>
</evidence>
<dbReference type="Gene3D" id="1.20.1320.20">
    <property type="entry name" value="hef helicase domain"/>
    <property type="match status" value="1"/>
</dbReference>
<dbReference type="CDD" id="cd18033">
    <property type="entry name" value="DEXDc_FANCM"/>
    <property type="match status" value="1"/>
</dbReference>
<dbReference type="PANTHER" id="PTHR14025">
    <property type="entry name" value="FANCONI ANEMIA GROUP M FANCM FAMILY MEMBER"/>
    <property type="match status" value="1"/>
</dbReference>
<dbReference type="InterPro" id="IPR011545">
    <property type="entry name" value="DEAD/DEAH_box_helicase_dom"/>
</dbReference>
<dbReference type="CDD" id="cd12091">
    <property type="entry name" value="FANCM_ID"/>
    <property type="match status" value="1"/>
</dbReference>
<dbReference type="Gene3D" id="3.40.50.300">
    <property type="entry name" value="P-loop containing nucleotide triphosphate hydrolases"/>
    <property type="match status" value="2"/>
</dbReference>
<evidence type="ECO:0000256" key="8">
    <source>
        <dbReference type="SAM" id="MobiDB-lite"/>
    </source>
</evidence>
<evidence type="ECO:0008006" key="13">
    <source>
        <dbReference type="Google" id="ProtNLM"/>
    </source>
</evidence>
<proteinExistence type="inferred from homology"/>
<keyword evidence="12" id="KW-1185">Reference proteome</keyword>
<protein>
    <recommendedName>
        <fullName evidence="13">Fanconi anemia group M protein</fullName>
    </recommendedName>
</protein>
<keyword evidence="3" id="KW-0547">Nucleotide-binding</keyword>
<dbReference type="InterPro" id="IPR027417">
    <property type="entry name" value="P-loop_NTPase"/>
</dbReference>
<evidence type="ECO:0000256" key="2">
    <source>
        <dbReference type="ARBA" id="ARBA00009889"/>
    </source>
</evidence>
<evidence type="ECO:0000256" key="4">
    <source>
        <dbReference type="ARBA" id="ARBA00022801"/>
    </source>
</evidence>
<dbReference type="SMART" id="SM00487">
    <property type="entry name" value="DEXDc"/>
    <property type="match status" value="1"/>
</dbReference>
<dbReference type="InterPro" id="IPR001650">
    <property type="entry name" value="Helicase_C-like"/>
</dbReference>
<reference evidence="11" key="1">
    <citation type="submission" date="2025-05" db="UniProtKB">
        <authorList>
            <consortium name="EnsemblMetazoa"/>
        </authorList>
    </citation>
    <scope>IDENTIFICATION</scope>
    <source>
        <strain evidence="11">Yale</strain>
    </source>
</reference>
<evidence type="ECO:0000313" key="12">
    <source>
        <dbReference type="Proteomes" id="UP000092444"/>
    </source>
</evidence>
<evidence type="ECO:0000256" key="1">
    <source>
        <dbReference type="ARBA" id="ARBA00004123"/>
    </source>
</evidence>
<accession>A0ABK9MIB1</accession>
<dbReference type="InterPro" id="IPR014001">
    <property type="entry name" value="Helicase_ATP-bd"/>
</dbReference>
<dbReference type="InterPro" id="IPR039686">
    <property type="entry name" value="FANCM/Mph1-like_ID"/>
</dbReference>
<dbReference type="PROSITE" id="PS51192">
    <property type="entry name" value="HELICASE_ATP_BIND_1"/>
    <property type="match status" value="1"/>
</dbReference>
<sequence length="1579" mass="179518">MTATKNENTGTAWHQIKADDPKLQALLEDSSPANGTSRLRADELFFGFDNTTGDAWIYPSNMPCRSYQLSMTQAALYRNTLIVLPTGLGKTFIAAVVMYNLYRWYPRGKVIFMAPTRPLVNQQIEACKNIMPFPPQDTVELTGKLAKAKRTELWQSKRVFFVTPQVVQSDMFGDMHRDSSAALSLGQESNFPFKDVKLVVVDEAHKAKGRYAYTEVVQAIARETKCFRVLALSATPGRTQEDVAEVCRNLLISHLEIRWDNSIDVLPYVHKRHMQTVVVSLGEQIQEIRENLLLIIDPYLRQLVEAEVLSGHKENINRNFLLYEQKRFRERSLRHGNHPLHATVNSNFSTCISLYHALELLERHGLRVFLNNFEEDEDGKAKYVLQMDFRLKSLIQKVKHQVGPNPFDVSAGVMTNGQIAEMPKDLDFGHPKFEKARECLLKHFQEQENSRAMVFCEYRESVLLIYRMLLQEKPLLRPRCFVGQGGSSGGLRSFTQKQQIQIMNDFRSGKSNILIATSIGEEGIDVGEVDLIICFDISSANPTRFIQRIGRTGRQRNGKVVMLVTEGKEQKLLKDVMATKDQLNKSLLRSQKVKQSLYQHSQRLVPPEFTPTCIRSFIKPIEKELKEVKVKKTKTTSKAKAKDNQDLRKYFNSKKSEEDKDMEFFQLDPTPKENKPGFYTQQCMQKKYERIKNLFKDFEGALMTNACEKNQLPNVPLNKEMAESQVKNIGIDPKHTSKINKFLKTKQTTRGVLLRAEINDLAQHLKSHEMSNEMKIALLELNPKFVEQNLENMKILNALGFENEEDLSHEEKSVREINKIILNLIGGDSKSVENFLSDLELKETREQCANEGMEKFKHKIDSILKPFDNQGLSCDNYDYIMAEFRKTSRYQELLEQKNSDNIKGQSLAYDTVTFMGEGTEKSLEYSPSDSKYCKQWSEHIKNESTPLSKIKPIQSYFAHEADGKKETQVSIEQAKQYKGIKNYSQETLGLSPIVAPKKTANVSSLPSHNTNYDFIDNSIPQCHDISAASSEATKSSLHQELDVDFEPFLDAFQSIEQTEQSKEIKNYIKGNAFTKTQSKPPKEAANVYSLPSASNNCNFIDNSIPKWKAASTEASKISLQQELDADLEAFLDPFQSVEQTKQSKATKNDIKSNEFTKMQSKQAFINSQEKRNLSPIAVPKEAANVHSLSSDSTNCEFIDNTIPQCHDISAASSDATQVSLQQELDVDLEAFLDPFPEEELFLQKQLLKKQIAPSSHCDSFKKTDNQSPDLFSLSSSANSPIGKIQRSTPQRILKALQGSTPINSPPRSTNTEQMKKVEKSPSLFEMYLESTRGKGKIRLHESPRRSIAAKNKDNSLIRIPQNRGRVLSKRKIFDSDEEVPTHKELTAIDCRSNDDTDSDLEEIPATQMPRRNRRRLNCFIMAEAAVSGPETSQDEDESANDRYVLDSVIVASDEENENAHSSTHTKAMYLRSLKSPIRQQGAFKIPAPRVYDDDAFIFSQPLSQTCSQYISDSFVVDDNLGAETTDQTLCPLEKAEKLLEAKRRKGKRKHASVVDINPMPKKRRIRTYVIDDNTSEEEV</sequence>
<dbReference type="EnsemblMetazoa" id="GMOY001218.R1852">
    <property type="protein sequence ID" value="GMOY001218.P1852"/>
    <property type="gene ID" value="GMOY001218"/>
</dbReference>
<dbReference type="Pfam" id="PF00271">
    <property type="entry name" value="Helicase_C"/>
    <property type="match status" value="1"/>
</dbReference>
<evidence type="ECO:0000256" key="7">
    <source>
        <dbReference type="ARBA" id="ARBA00023242"/>
    </source>
</evidence>
<dbReference type="SUPFAM" id="SSF52540">
    <property type="entry name" value="P-loop containing nucleoside triphosphate hydrolases"/>
    <property type="match status" value="1"/>
</dbReference>
<organism evidence="11 12">
    <name type="scientific">Glossina morsitans morsitans</name>
    <name type="common">Savannah tsetse fly</name>
    <dbReference type="NCBI Taxonomy" id="37546"/>
    <lineage>
        <taxon>Eukaryota</taxon>
        <taxon>Metazoa</taxon>
        <taxon>Ecdysozoa</taxon>
        <taxon>Arthropoda</taxon>
        <taxon>Hexapoda</taxon>
        <taxon>Insecta</taxon>
        <taxon>Pterygota</taxon>
        <taxon>Neoptera</taxon>
        <taxon>Endopterygota</taxon>
        <taxon>Diptera</taxon>
        <taxon>Brachycera</taxon>
        <taxon>Muscomorpha</taxon>
        <taxon>Hippoboscoidea</taxon>
        <taxon>Glossinidae</taxon>
        <taxon>Glossina</taxon>
    </lineage>
</organism>
<evidence type="ECO:0000256" key="3">
    <source>
        <dbReference type="ARBA" id="ARBA00022741"/>
    </source>
</evidence>
<dbReference type="PROSITE" id="PS51194">
    <property type="entry name" value="HELICASE_CTER"/>
    <property type="match status" value="1"/>
</dbReference>
<keyword evidence="5" id="KW-0347">Helicase</keyword>
<evidence type="ECO:0000259" key="9">
    <source>
        <dbReference type="PROSITE" id="PS51192"/>
    </source>
</evidence>
<keyword evidence="6" id="KW-0067">ATP-binding</keyword>
<evidence type="ECO:0000256" key="6">
    <source>
        <dbReference type="ARBA" id="ARBA00022840"/>
    </source>
</evidence>
<evidence type="ECO:0000313" key="11">
    <source>
        <dbReference type="EnsemblMetazoa" id="GMOY001218.P1852"/>
    </source>
</evidence>
<feature type="domain" description="Helicase ATP-binding" evidence="9">
    <location>
        <begin position="71"/>
        <end position="254"/>
    </location>
</feature>
<dbReference type="SMART" id="SM00490">
    <property type="entry name" value="HELICc"/>
    <property type="match status" value="1"/>
</dbReference>
<dbReference type="Pfam" id="PF00270">
    <property type="entry name" value="DEAD"/>
    <property type="match status" value="1"/>
</dbReference>
<comment type="similarity">
    <text evidence="2">Belongs to the DEAD box helicase family. DEAH subfamily. FANCM sub-subfamily.</text>
</comment>
<name>A0ABK9MIB1_GLOMM</name>
<dbReference type="PANTHER" id="PTHR14025:SF20">
    <property type="entry name" value="FANCONI ANEMIA GROUP M PROTEIN"/>
    <property type="match status" value="1"/>
</dbReference>
<dbReference type="InterPro" id="IPR044749">
    <property type="entry name" value="FANCM_DEXDc"/>
</dbReference>
<dbReference type="EMBL" id="CCAG010007972">
    <property type="status" value="NOT_ANNOTATED_CDS"/>
    <property type="molecule type" value="Genomic_DNA"/>
</dbReference>
<dbReference type="Proteomes" id="UP000092444">
    <property type="component" value="Unassembled WGS sequence"/>
</dbReference>
<evidence type="ECO:0000256" key="5">
    <source>
        <dbReference type="ARBA" id="ARBA00022806"/>
    </source>
</evidence>
<keyword evidence="4" id="KW-0378">Hydrolase</keyword>